<protein>
    <recommendedName>
        <fullName evidence="4">DUF833-domain-containing protein</fullName>
    </recommendedName>
</protein>
<dbReference type="InterPro" id="IPR008551">
    <property type="entry name" value="TANGO2"/>
</dbReference>
<feature type="region of interest" description="Disordered" evidence="1">
    <location>
        <begin position="35"/>
        <end position="54"/>
    </location>
</feature>
<proteinExistence type="predicted"/>
<dbReference type="Proteomes" id="UP000807342">
    <property type="component" value="Unassembled WGS sequence"/>
</dbReference>
<dbReference type="GO" id="GO:0007030">
    <property type="term" value="P:Golgi organization"/>
    <property type="evidence" value="ECO:0007669"/>
    <property type="project" value="TreeGrafter"/>
</dbReference>
<dbReference type="PANTHER" id="PTHR17985:SF8">
    <property type="entry name" value="TRANSPORT AND GOLGI ORGANIZATION PROTEIN 2 HOMOLOG"/>
    <property type="match status" value="1"/>
</dbReference>
<reference evidence="2" key="1">
    <citation type="submission" date="2020-11" db="EMBL/GenBank/DDBJ databases">
        <authorList>
            <consortium name="DOE Joint Genome Institute"/>
            <person name="Ahrendt S."/>
            <person name="Riley R."/>
            <person name="Andreopoulos W."/>
            <person name="Labutti K."/>
            <person name="Pangilinan J."/>
            <person name="Ruiz-Duenas F.J."/>
            <person name="Barrasa J.M."/>
            <person name="Sanchez-Garcia M."/>
            <person name="Camarero S."/>
            <person name="Miyauchi S."/>
            <person name="Serrano A."/>
            <person name="Linde D."/>
            <person name="Babiker R."/>
            <person name="Drula E."/>
            <person name="Ayuso-Fernandez I."/>
            <person name="Pacheco R."/>
            <person name="Padilla G."/>
            <person name="Ferreira P."/>
            <person name="Barriuso J."/>
            <person name="Kellner H."/>
            <person name="Castanera R."/>
            <person name="Alfaro M."/>
            <person name="Ramirez L."/>
            <person name="Pisabarro A.G."/>
            <person name="Kuo A."/>
            <person name="Tritt A."/>
            <person name="Lipzen A."/>
            <person name="He G."/>
            <person name="Yan M."/>
            <person name="Ng V."/>
            <person name="Cullen D."/>
            <person name="Martin F."/>
            <person name="Rosso M.-N."/>
            <person name="Henrissat B."/>
            <person name="Hibbett D."/>
            <person name="Martinez A.T."/>
            <person name="Grigoriev I.V."/>
        </authorList>
    </citation>
    <scope>NUCLEOTIDE SEQUENCE</scope>
    <source>
        <strain evidence="2">MF-IS2</strain>
    </source>
</reference>
<dbReference type="AlphaFoldDB" id="A0A9P5XJ70"/>
<evidence type="ECO:0000256" key="1">
    <source>
        <dbReference type="SAM" id="MobiDB-lite"/>
    </source>
</evidence>
<sequence>MCIGIWTLEHPDYALIICTNRDEYLDRPTQDAHFHSFQDDHHRQNPSSVSGDILSGRDDKAGGSWFGLNRAGRVALLTNITETPKSFTSSRGYLVSSFLLSDSSHPLEDEVGKIVPQDAKFAGFNLLLLAPAPLSSSSAPEKIEITEGRVGEREPEKEKALVKSRKQKLAYDAIFVTNHGAGGRLNTRRLTSAERFCGCMSNGIDGQGGDEWPKVQRATRDFKEVLKSLSTDGTPRSEKELIESLFDILTWRSPEPITQRAQLRNTVQVDPIPIVLDPPAAVLTTPSSNFTSSLAIAATPSAPSAGAPESLDAKPQYRLLAPTAPGYENYYGTRLSTVLLVRRDGSVLLIERDIWRLGKSGKPERLNYREKRGVGDVKERCFEFKLDWKS</sequence>
<comment type="caution">
    <text evidence="2">The sequence shown here is derived from an EMBL/GenBank/DDBJ whole genome shotgun (WGS) entry which is preliminary data.</text>
</comment>
<dbReference type="GO" id="GO:0009306">
    <property type="term" value="P:protein secretion"/>
    <property type="evidence" value="ECO:0007669"/>
    <property type="project" value="TreeGrafter"/>
</dbReference>
<organism evidence="2 3">
    <name type="scientific">Macrolepiota fuliginosa MF-IS2</name>
    <dbReference type="NCBI Taxonomy" id="1400762"/>
    <lineage>
        <taxon>Eukaryota</taxon>
        <taxon>Fungi</taxon>
        <taxon>Dikarya</taxon>
        <taxon>Basidiomycota</taxon>
        <taxon>Agaricomycotina</taxon>
        <taxon>Agaricomycetes</taxon>
        <taxon>Agaricomycetidae</taxon>
        <taxon>Agaricales</taxon>
        <taxon>Agaricineae</taxon>
        <taxon>Agaricaceae</taxon>
        <taxon>Macrolepiota</taxon>
    </lineage>
</organism>
<gene>
    <name evidence="2" type="ORF">P691DRAFT_806522</name>
</gene>
<evidence type="ECO:0000313" key="2">
    <source>
        <dbReference type="EMBL" id="KAF9451858.1"/>
    </source>
</evidence>
<dbReference type="PANTHER" id="PTHR17985">
    <property type="entry name" value="SER/THR-RICH PROTEIN T10 IN DGCR REGION"/>
    <property type="match status" value="1"/>
</dbReference>
<dbReference type="OrthoDB" id="191601at2759"/>
<evidence type="ECO:0008006" key="4">
    <source>
        <dbReference type="Google" id="ProtNLM"/>
    </source>
</evidence>
<dbReference type="GO" id="GO:0005794">
    <property type="term" value="C:Golgi apparatus"/>
    <property type="evidence" value="ECO:0007669"/>
    <property type="project" value="TreeGrafter"/>
</dbReference>
<keyword evidence="3" id="KW-1185">Reference proteome</keyword>
<evidence type="ECO:0000313" key="3">
    <source>
        <dbReference type="Proteomes" id="UP000807342"/>
    </source>
</evidence>
<dbReference type="Pfam" id="PF05742">
    <property type="entry name" value="TANGO2"/>
    <property type="match status" value="1"/>
</dbReference>
<dbReference type="EMBL" id="MU151079">
    <property type="protein sequence ID" value="KAF9451858.1"/>
    <property type="molecule type" value="Genomic_DNA"/>
</dbReference>
<name>A0A9P5XJ70_9AGAR</name>
<accession>A0A9P5XJ70</accession>